<dbReference type="InterPro" id="IPR024975">
    <property type="entry name" value="NOV_C"/>
</dbReference>
<dbReference type="GeneID" id="25737742"/>
<dbReference type="KEGG" id="mng:MNEG_4865"/>
<protein>
    <recommendedName>
        <fullName evidence="2">Protein NO VEIN C-terminal domain-containing protein</fullName>
    </recommendedName>
</protein>
<evidence type="ECO:0000313" key="3">
    <source>
        <dbReference type="EMBL" id="KIZ03091.1"/>
    </source>
</evidence>
<dbReference type="RefSeq" id="XP_013902110.1">
    <property type="nucleotide sequence ID" value="XM_014046656.1"/>
</dbReference>
<reference evidence="3 4" key="1">
    <citation type="journal article" date="2013" name="BMC Genomics">
        <title>Reconstruction of the lipid metabolism for the microalga Monoraphidium neglectum from its genome sequence reveals characteristics suitable for biofuel production.</title>
        <authorList>
            <person name="Bogen C."/>
            <person name="Al-Dilaimi A."/>
            <person name="Albersmeier A."/>
            <person name="Wichmann J."/>
            <person name="Grundmann M."/>
            <person name="Rupp O."/>
            <person name="Lauersen K.J."/>
            <person name="Blifernez-Klassen O."/>
            <person name="Kalinowski J."/>
            <person name="Goesmann A."/>
            <person name="Mussgnug J.H."/>
            <person name="Kruse O."/>
        </authorList>
    </citation>
    <scope>NUCLEOTIDE SEQUENCE [LARGE SCALE GENOMIC DNA]</scope>
    <source>
        <strain evidence="3 4">SAG 48.87</strain>
    </source>
</reference>
<dbReference type="AlphaFoldDB" id="A0A0D2NCL1"/>
<dbReference type="Proteomes" id="UP000054498">
    <property type="component" value="Unassembled WGS sequence"/>
</dbReference>
<dbReference type="PANTHER" id="PTHR32387:SF0">
    <property type="entry name" value="PROTEIN NO VEIN"/>
    <property type="match status" value="1"/>
</dbReference>
<name>A0A0D2NCL1_9CHLO</name>
<dbReference type="OrthoDB" id="549579at2759"/>
<evidence type="ECO:0000313" key="4">
    <source>
        <dbReference type="Proteomes" id="UP000054498"/>
    </source>
</evidence>
<sequence>MRGGGVGGGGVSRGPPGVDGRGAGRGEAAEGGGNRAEPQGARGRGGAGERASAAAGRRSGGGGPWTPSVSAADAAARLQAASEVPESVRAAAGPLPPPPAAASSSSDAASADAAAVGRYGEELAYHYLTSAAAASGGGWDVIWENAAGESGLPYDIRLAGPDGAAVFVEVKASRSAGKQLFEMSRREFEFAEAAGDWYHILRLVGVGGAGSGGGDRAPGAGAGPRGPRVERLVNPALLWRAGAVRVCVVL</sequence>
<feature type="compositionally biased region" description="Low complexity" evidence="1">
    <location>
        <begin position="71"/>
        <end position="81"/>
    </location>
</feature>
<proteinExistence type="predicted"/>
<organism evidence="3 4">
    <name type="scientific">Monoraphidium neglectum</name>
    <dbReference type="NCBI Taxonomy" id="145388"/>
    <lineage>
        <taxon>Eukaryota</taxon>
        <taxon>Viridiplantae</taxon>
        <taxon>Chlorophyta</taxon>
        <taxon>core chlorophytes</taxon>
        <taxon>Chlorophyceae</taxon>
        <taxon>CS clade</taxon>
        <taxon>Sphaeropleales</taxon>
        <taxon>Selenastraceae</taxon>
        <taxon>Monoraphidium</taxon>
    </lineage>
</organism>
<dbReference type="PANTHER" id="PTHR32387">
    <property type="entry name" value="WU:FJ29H11"/>
    <property type="match status" value="1"/>
</dbReference>
<feature type="region of interest" description="Disordered" evidence="1">
    <location>
        <begin position="1"/>
        <end position="106"/>
    </location>
</feature>
<keyword evidence="4" id="KW-1185">Reference proteome</keyword>
<evidence type="ECO:0000256" key="1">
    <source>
        <dbReference type="SAM" id="MobiDB-lite"/>
    </source>
</evidence>
<dbReference type="Pfam" id="PF13020">
    <property type="entry name" value="NOV_C"/>
    <property type="match status" value="1"/>
</dbReference>
<dbReference type="EMBL" id="KK100916">
    <property type="protein sequence ID" value="KIZ03091.1"/>
    <property type="molecule type" value="Genomic_DNA"/>
</dbReference>
<accession>A0A0D2NCL1</accession>
<gene>
    <name evidence="3" type="ORF">MNEG_4865</name>
</gene>
<dbReference type="InterPro" id="IPR052957">
    <property type="entry name" value="Auxin_embryo_med"/>
</dbReference>
<evidence type="ECO:0000259" key="2">
    <source>
        <dbReference type="Pfam" id="PF13020"/>
    </source>
</evidence>
<feature type="compositionally biased region" description="Gly residues" evidence="1">
    <location>
        <begin position="1"/>
        <end position="21"/>
    </location>
</feature>
<feature type="domain" description="Protein NO VEIN C-terminal" evidence="2">
    <location>
        <begin position="120"/>
        <end position="207"/>
    </location>
</feature>